<keyword evidence="4" id="KW-1185">Reference proteome</keyword>
<feature type="domain" description="Gfd2/YDR514C-like C-terminal" evidence="2">
    <location>
        <begin position="108"/>
        <end position="279"/>
    </location>
</feature>
<dbReference type="PANTHER" id="PTHR28083">
    <property type="entry name" value="GOOD FOR FULL DBP5 ACTIVITY PROTEIN 2"/>
    <property type="match status" value="1"/>
</dbReference>
<evidence type="ECO:0000313" key="3">
    <source>
        <dbReference type="EMBL" id="PVH15756.1"/>
    </source>
</evidence>
<feature type="region of interest" description="Disordered" evidence="1">
    <location>
        <begin position="18"/>
        <end position="52"/>
    </location>
</feature>
<dbReference type="VEuPathDB" id="FungiDB:CXQ87_003605"/>
<feature type="compositionally biased region" description="Basic residues" evidence="1">
    <location>
        <begin position="30"/>
        <end position="44"/>
    </location>
</feature>
<dbReference type="EMBL" id="PKFP01000003">
    <property type="protein sequence ID" value="PVH15756.1"/>
    <property type="molecule type" value="Genomic_DNA"/>
</dbReference>
<name>A0A2V1ADY5_9ASCO</name>
<dbReference type="GO" id="GO:0005634">
    <property type="term" value="C:nucleus"/>
    <property type="evidence" value="ECO:0007669"/>
    <property type="project" value="TreeGrafter"/>
</dbReference>
<dbReference type="InterPro" id="IPR048519">
    <property type="entry name" value="Gfd2/YDR514C-like_C"/>
</dbReference>
<dbReference type="RefSeq" id="XP_025336696.1">
    <property type="nucleotide sequence ID" value="XM_025482078.1"/>
</dbReference>
<dbReference type="InterPro" id="IPR036397">
    <property type="entry name" value="RNaseH_sf"/>
</dbReference>
<protein>
    <recommendedName>
        <fullName evidence="2">Gfd2/YDR514C-like C-terminal domain-containing protein</fullName>
    </recommendedName>
</protein>
<dbReference type="InterPro" id="IPR040151">
    <property type="entry name" value="Gfd2/YDR514C-like"/>
</dbReference>
<dbReference type="GeneID" id="37003605"/>
<reference evidence="3 4" key="1">
    <citation type="submission" date="2017-12" db="EMBL/GenBank/DDBJ databases">
        <title>Genome Sequence of the Amphotericin B-resistant Candida duobushaemulonii strain, B09383.</title>
        <authorList>
            <person name="Chow N.A."/>
            <person name="Gade L."/>
            <person name="Batra D."/>
            <person name="Rowe L.A."/>
            <person name="Loparev V.N."/>
            <person name="Litvintseva A.P."/>
        </authorList>
    </citation>
    <scope>NUCLEOTIDE SEQUENCE [LARGE SCALE GENOMIC DNA]</scope>
    <source>
        <strain evidence="3 4">B09383</strain>
    </source>
</reference>
<evidence type="ECO:0000313" key="4">
    <source>
        <dbReference type="Proteomes" id="UP000244406"/>
    </source>
</evidence>
<dbReference type="Gene3D" id="3.30.420.10">
    <property type="entry name" value="Ribonuclease H-like superfamily/Ribonuclease H"/>
    <property type="match status" value="1"/>
</dbReference>
<dbReference type="SUPFAM" id="SSF53098">
    <property type="entry name" value="Ribonuclease H-like"/>
    <property type="match status" value="1"/>
</dbReference>
<dbReference type="InterPro" id="IPR012337">
    <property type="entry name" value="RNaseH-like_sf"/>
</dbReference>
<evidence type="ECO:0000256" key="1">
    <source>
        <dbReference type="SAM" id="MobiDB-lite"/>
    </source>
</evidence>
<evidence type="ECO:0000259" key="2">
    <source>
        <dbReference type="Pfam" id="PF21762"/>
    </source>
</evidence>
<gene>
    <name evidence="3" type="ORF">CXQ87_003605</name>
</gene>
<organism evidence="3 4">
    <name type="scientific">Candidozyma duobushaemuli</name>
    <dbReference type="NCBI Taxonomy" id="1231522"/>
    <lineage>
        <taxon>Eukaryota</taxon>
        <taxon>Fungi</taxon>
        <taxon>Dikarya</taxon>
        <taxon>Ascomycota</taxon>
        <taxon>Saccharomycotina</taxon>
        <taxon>Pichiomycetes</taxon>
        <taxon>Metschnikowiaceae</taxon>
        <taxon>Candidozyma</taxon>
    </lineage>
</organism>
<dbReference type="AlphaFoldDB" id="A0A2V1ADY5"/>
<dbReference type="PANTHER" id="PTHR28083:SF1">
    <property type="entry name" value="GOOD FOR FULL DBP5 ACTIVITY PROTEIN 2"/>
    <property type="match status" value="1"/>
</dbReference>
<comment type="caution">
    <text evidence="3">The sequence shown here is derived from an EMBL/GenBank/DDBJ whole genome shotgun (WGS) entry which is preliminary data.</text>
</comment>
<proteinExistence type="predicted"/>
<dbReference type="Proteomes" id="UP000244406">
    <property type="component" value="Unassembled WGS sequence"/>
</dbReference>
<dbReference type="GO" id="GO:0003676">
    <property type="term" value="F:nucleic acid binding"/>
    <property type="evidence" value="ECO:0007669"/>
    <property type="project" value="InterPro"/>
</dbReference>
<accession>A0A2V1ADY5</accession>
<sequence>MFPFDWIWSFIVEEETPAPITEKQQSQKNGRYHRRKGGKGRPRKNNGDVGDKYLDFDAMTRSQDYELRLKRNQTMDGLIRKAYAKKTKISQKKALADFMDTMYNQNLTFIAIDFEGHEQTPGTVTEVGIAVYKPGTSRGMMMPFIESKHIIILENKDLKNGRYVPDHRENFNGDVSLVMGEDYAANAIEEIIHHHSGPSNIPGLGVCIVGHGLANDLEWLDRMGVRIEPTCTIDTQRVLGWTHGKKGLSLRNSLDLVRQPYAFLHNAGNDAYYTMVLCLCLADPFYRQACGIDTQETKTWFRSRPSTKGDSYNVTKELLSLDILGSPLRDQETLNNGS</sequence>
<dbReference type="Pfam" id="PF21762">
    <property type="entry name" value="DEDDh_C"/>
    <property type="match status" value="1"/>
</dbReference>